<dbReference type="STRING" id="476652.DEAC_c30050"/>
<organism evidence="3 4">
    <name type="scientific">Desulfosporosinus acididurans</name>
    <dbReference type="NCBI Taxonomy" id="476652"/>
    <lineage>
        <taxon>Bacteria</taxon>
        <taxon>Bacillati</taxon>
        <taxon>Bacillota</taxon>
        <taxon>Clostridia</taxon>
        <taxon>Eubacteriales</taxon>
        <taxon>Desulfitobacteriaceae</taxon>
        <taxon>Desulfosporosinus</taxon>
    </lineage>
</organism>
<feature type="domain" description="Type III secretion system flagellar brake protein YcgR PilZN" evidence="2">
    <location>
        <begin position="10"/>
        <end position="91"/>
    </location>
</feature>
<accession>A0A0J1FQ09</accession>
<sequence length="214" mass="24416">MAYSEKLSHGLAIDLIVLDGEYCGKYRTRIEEVGEKILTVGAPYEKGEVVPLREGTKVIITFWDNLSAYEFEGEIMQRIAVPIPLFVLKFPDAIKKVQRRNFVRVPASFSISYRTVTDEGLSDLFRGTMVDLSGGGVRFITNESVENKALLYVLLGIPNGEIQTSGRVCRTAKIEETKRYDVTVEFSDLTERERDHIIRCVFERQREMRKKGLI</sequence>
<dbReference type="Pfam" id="PF12945">
    <property type="entry name" value="PilZNR"/>
    <property type="match status" value="1"/>
</dbReference>
<dbReference type="Gene3D" id="2.40.10.220">
    <property type="entry name" value="predicted glycosyltransferase like domains"/>
    <property type="match status" value="1"/>
</dbReference>
<dbReference type="InterPro" id="IPR009875">
    <property type="entry name" value="PilZ_domain"/>
</dbReference>
<keyword evidence="3" id="KW-0282">Flagellum</keyword>
<comment type="caution">
    <text evidence="3">The sequence shown here is derived from an EMBL/GenBank/DDBJ whole genome shotgun (WGS) entry which is preliminary data.</text>
</comment>
<dbReference type="EMBL" id="LDZY01000010">
    <property type="protein sequence ID" value="KLU65038.1"/>
    <property type="molecule type" value="Genomic_DNA"/>
</dbReference>
<keyword evidence="3" id="KW-0969">Cilium</keyword>
<evidence type="ECO:0000259" key="2">
    <source>
        <dbReference type="Pfam" id="PF12945"/>
    </source>
</evidence>
<keyword evidence="4" id="KW-1185">Reference proteome</keyword>
<dbReference type="GO" id="GO:0035438">
    <property type="term" value="F:cyclic-di-GMP binding"/>
    <property type="evidence" value="ECO:0007669"/>
    <property type="project" value="InterPro"/>
</dbReference>
<keyword evidence="3" id="KW-0966">Cell projection</keyword>
<dbReference type="AlphaFoldDB" id="A0A0J1FQ09"/>
<dbReference type="RefSeq" id="WP_047810828.1">
    <property type="nucleotide sequence ID" value="NZ_LDZY01000010.1"/>
</dbReference>
<dbReference type="Proteomes" id="UP000036356">
    <property type="component" value="Unassembled WGS sequence"/>
</dbReference>
<evidence type="ECO:0000313" key="4">
    <source>
        <dbReference type="Proteomes" id="UP000036356"/>
    </source>
</evidence>
<reference evidence="3 4" key="1">
    <citation type="submission" date="2015-06" db="EMBL/GenBank/DDBJ databases">
        <title>Draft genome of the moderately acidophilic sulfate reducer Candidatus Desulfosporosinus acididurans strain M1.</title>
        <authorList>
            <person name="Poehlein A."/>
            <person name="Petzsch P."/>
            <person name="Johnson B.D."/>
            <person name="Schloemann M."/>
            <person name="Daniel R."/>
            <person name="Muehling M."/>
        </authorList>
    </citation>
    <scope>NUCLEOTIDE SEQUENCE [LARGE SCALE GENOMIC DNA]</scope>
    <source>
        <strain evidence="3 4">M1</strain>
    </source>
</reference>
<dbReference type="SUPFAM" id="SSF141371">
    <property type="entry name" value="PilZ domain-like"/>
    <property type="match status" value="1"/>
</dbReference>
<evidence type="ECO:0000313" key="3">
    <source>
        <dbReference type="EMBL" id="KLU65038.1"/>
    </source>
</evidence>
<name>A0A0J1FQ09_9FIRM</name>
<proteinExistence type="predicted"/>
<dbReference type="PATRIC" id="fig|476652.3.peg.3164"/>
<protein>
    <submittedName>
        <fullName evidence="3">Flagellar brake protein YcgR</fullName>
    </submittedName>
</protein>
<feature type="domain" description="PilZ" evidence="1">
    <location>
        <begin position="98"/>
        <end position="203"/>
    </location>
</feature>
<dbReference type="InterPro" id="IPR009926">
    <property type="entry name" value="T3SS_YcgR_PilZN"/>
</dbReference>
<evidence type="ECO:0000259" key="1">
    <source>
        <dbReference type="Pfam" id="PF07238"/>
    </source>
</evidence>
<dbReference type="Pfam" id="PF07238">
    <property type="entry name" value="PilZ"/>
    <property type="match status" value="1"/>
</dbReference>
<gene>
    <name evidence="3" type="primary">ycgR_2</name>
    <name evidence="3" type="ORF">DEAC_c30050</name>
</gene>